<gene>
    <name evidence="1" type="ORF">BVRB_3g050900</name>
</gene>
<dbReference type="AlphaFoldDB" id="A0A0J8FKN3"/>
<organism evidence="1 2">
    <name type="scientific">Beta vulgaris subsp. vulgaris</name>
    <name type="common">Beet</name>
    <dbReference type="NCBI Taxonomy" id="3555"/>
    <lineage>
        <taxon>Eukaryota</taxon>
        <taxon>Viridiplantae</taxon>
        <taxon>Streptophyta</taxon>
        <taxon>Embryophyta</taxon>
        <taxon>Tracheophyta</taxon>
        <taxon>Spermatophyta</taxon>
        <taxon>Magnoliopsida</taxon>
        <taxon>eudicotyledons</taxon>
        <taxon>Gunneridae</taxon>
        <taxon>Pentapetalae</taxon>
        <taxon>Caryophyllales</taxon>
        <taxon>Chenopodiaceae</taxon>
        <taxon>Betoideae</taxon>
        <taxon>Beta</taxon>
    </lineage>
</organism>
<name>A0A0J8FKN3_BETVV</name>
<evidence type="ECO:0000313" key="2">
    <source>
        <dbReference type="Proteomes" id="UP000035740"/>
    </source>
</evidence>
<keyword evidence="2" id="KW-1185">Reference proteome</keyword>
<evidence type="ECO:0000313" key="1">
    <source>
        <dbReference type="EMBL" id="KMT16471.1"/>
    </source>
</evidence>
<dbReference type="EMBL" id="KQ090056">
    <property type="protein sequence ID" value="KMT16471.1"/>
    <property type="molecule type" value="Genomic_DNA"/>
</dbReference>
<sequence length="38" mass="4346">MLRTNIHVHVYSITHIGINWIPTKISKNKGKVIYSAPD</sequence>
<dbReference type="Gramene" id="KMT16471">
    <property type="protein sequence ID" value="KMT16471"/>
    <property type="gene ID" value="BVRB_3g050900"/>
</dbReference>
<protein>
    <submittedName>
        <fullName evidence="1">Uncharacterized protein</fullName>
    </submittedName>
</protein>
<reference evidence="1 2" key="1">
    <citation type="journal article" date="2014" name="Nature">
        <title>The genome of the recently domesticated crop plant sugar beet (Beta vulgaris).</title>
        <authorList>
            <person name="Dohm J.C."/>
            <person name="Minoche A.E."/>
            <person name="Holtgrawe D."/>
            <person name="Capella-Gutierrez S."/>
            <person name="Zakrzewski F."/>
            <person name="Tafer H."/>
            <person name="Rupp O."/>
            <person name="Sorensen T.R."/>
            <person name="Stracke R."/>
            <person name="Reinhardt R."/>
            <person name="Goesmann A."/>
            <person name="Kraft T."/>
            <person name="Schulz B."/>
            <person name="Stadler P.F."/>
            <person name="Schmidt T."/>
            <person name="Gabaldon T."/>
            <person name="Lehrach H."/>
            <person name="Weisshaar B."/>
            <person name="Himmelbauer H."/>
        </authorList>
    </citation>
    <scope>NUCLEOTIDE SEQUENCE [LARGE SCALE GENOMIC DNA]</scope>
    <source>
        <tissue evidence="1">Taproot</tissue>
    </source>
</reference>
<dbReference type="Proteomes" id="UP000035740">
    <property type="component" value="Chromosome 3"/>
</dbReference>
<accession>A0A0J8FKN3</accession>
<proteinExistence type="predicted"/>